<accession>A0ACB9SJS1</accession>
<evidence type="ECO:0000313" key="1">
    <source>
        <dbReference type="EMBL" id="KAI4388447.1"/>
    </source>
</evidence>
<gene>
    <name evidence="1" type="ORF">MLD38_000770</name>
</gene>
<sequence>MDCNVTTSARPRKLPGSTSIYDGVFPGTAAQEGGRFSTRAEEDYAELFAGGGWGRNGCRRAAIPVLDLPCFKEGRLRVDVRQSSLYYLKIFRGGAAGGLAASYEEVVGRGEGMEVGVGRVKTKKRSLPLVSNNDSDEASVQETPLLSSNESKIFNVSYSKSNGRLSPRSLSEGIDHSYSPPDLGSQLDANSAAAASVAALTIAIEKAQARIQAAKQIKRKEGF</sequence>
<evidence type="ECO:0000313" key="2">
    <source>
        <dbReference type="Proteomes" id="UP001057402"/>
    </source>
</evidence>
<keyword evidence="2" id="KW-1185">Reference proteome</keyword>
<name>A0ACB9SJS1_9MYRT</name>
<organism evidence="1 2">
    <name type="scientific">Melastoma candidum</name>
    <dbReference type="NCBI Taxonomy" id="119954"/>
    <lineage>
        <taxon>Eukaryota</taxon>
        <taxon>Viridiplantae</taxon>
        <taxon>Streptophyta</taxon>
        <taxon>Embryophyta</taxon>
        <taxon>Tracheophyta</taxon>
        <taxon>Spermatophyta</taxon>
        <taxon>Magnoliopsida</taxon>
        <taxon>eudicotyledons</taxon>
        <taxon>Gunneridae</taxon>
        <taxon>Pentapetalae</taxon>
        <taxon>rosids</taxon>
        <taxon>malvids</taxon>
        <taxon>Myrtales</taxon>
        <taxon>Melastomataceae</taxon>
        <taxon>Melastomatoideae</taxon>
        <taxon>Melastomateae</taxon>
        <taxon>Melastoma</taxon>
    </lineage>
</organism>
<reference evidence="2" key="1">
    <citation type="journal article" date="2023" name="Front. Plant Sci.">
        <title>Chromosomal-level genome assembly of Melastoma candidum provides insights into trichome evolution.</title>
        <authorList>
            <person name="Zhong Y."/>
            <person name="Wu W."/>
            <person name="Sun C."/>
            <person name="Zou P."/>
            <person name="Liu Y."/>
            <person name="Dai S."/>
            <person name="Zhou R."/>
        </authorList>
    </citation>
    <scope>NUCLEOTIDE SEQUENCE [LARGE SCALE GENOMIC DNA]</scope>
</reference>
<proteinExistence type="predicted"/>
<protein>
    <submittedName>
        <fullName evidence="1">Uncharacterized protein</fullName>
    </submittedName>
</protein>
<dbReference type="Proteomes" id="UP001057402">
    <property type="component" value="Chromosome 1"/>
</dbReference>
<comment type="caution">
    <text evidence="1">The sequence shown here is derived from an EMBL/GenBank/DDBJ whole genome shotgun (WGS) entry which is preliminary data.</text>
</comment>
<dbReference type="EMBL" id="CM042880">
    <property type="protein sequence ID" value="KAI4388447.1"/>
    <property type="molecule type" value="Genomic_DNA"/>
</dbReference>